<dbReference type="GO" id="GO:0120009">
    <property type="term" value="P:intermembrane lipid transfer"/>
    <property type="evidence" value="ECO:0007669"/>
    <property type="project" value="UniProtKB-ARBA"/>
</dbReference>
<keyword evidence="7" id="KW-0446">Lipid-binding</keyword>
<dbReference type="Gene3D" id="2.30.29.30">
    <property type="entry name" value="Pleckstrin-homology domain (PH domain)/Phosphotyrosine-binding domain (PTB)"/>
    <property type="match status" value="1"/>
</dbReference>
<evidence type="ECO:0000256" key="4">
    <source>
        <dbReference type="ARBA" id="ARBA00022737"/>
    </source>
</evidence>
<dbReference type="SUPFAM" id="SSF48403">
    <property type="entry name" value="Ankyrin repeat"/>
    <property type="match status" value="1"/>
</dbReference>
<evidence type="ECO:0000259" key="12">
    <source>
        <dbReference type="PROSITE" id="PS50003"/>
    </source>
</evidence>
<evidence type="ECO:0000256" key="8">
    <source>
        <dbReference type="PROSITE-ProRule" id="PRU00023"/>
    </source>
</evidence>
<dbReference type="Pfam" id="PF00169">
    <property type="entry name" value="PH"/>
    <property type="match status" value="1"/>
</dbReference>
<dbReference type="PANTHER" id="PTHR10972">
    <property type="entry name" value="OXYSTEROL-BINDING PROTEIN-RELATED"/>
    <property type="match status" value="1"/>
</dbReference>
<dbReference type="PROSITE" id="PS50297">
    <property type="entry name" value="ANK_REP_REGION"/>
    <property type="match status" value="1"/>
</dbReference>
<dbReference type="GO" id="GO:0005635">
    <property type="term" value="C:nuclear envelope"/>
    <property type="evidence" value="ECO:0007669"/>
    <property type="project" value="TreeGrafter"/>
</dbReference>
<feature type="compositionally biased region" description="Polar residues" evidence="11">
    <location>
        <begin position="417"/>
        <end position="427"/>
    </location>
</feature>
<dbReference type="InterPro" id="IPR001849">
    <property type="entry name" value="PH_domain"/>
</dbReference>
<evidence type="ECO:0000256" key="5">
    <source>
        <dbReference type="ARBA" id="ARBA00023043"/>
    </source>
</evidence>
<keyword evidence="2" id="KW-0813">Transport</keyword>
<feature type="compositionally biased region" description="Basic residues" evidence="11">
    <location>
        <begin position="367"/>
        <end position="376"/>
    </location>
</feature>
<dbReference type="CDD" id="cd13292">
    <property type="entry name" value="PH_Osh1p_Osh2p_yeast"/>
    <property type="match status" value="1"/>
</dbReference>
<dbReference type="Gene3D" id="3.30.70.3490">
    <property type="match status" value="1"/>
</dbReference>
<evidence type="ECO:0000256" key="3">
    <source>
        <dbReference type="ARBA" id="ARBA00022553"/>
    </source>
</evidence>
<feature type="repeat" description="ANK" evidence="8">
    <location>
        <begin position="87"/>
        <end position="109"/>
    </location>
</feature>
<dbReference type="GO" id="GO:0097038">
    <property type="term" value="C:perinuclear endoplasmic reticulum"/>
    <property type="evidence" value="ECO:0007669"/>
    <property type="project" value="TreeGrafter"/>
</dbReference>
<feature type="domain" description="PH" evidence="12">
    <location>
        <begin position="265"/>
        <end position="361"/>
    </location>
</feature>
<keyword evidence="14" id="KW-1185">Reference proteome</keyword>
<dbReference type="SUPFAM" id="SSF50729">
    <property type="entry name" value="PH domain-like"/>
    <property type="match status" value="1"/>
</dbReference>
<dbReference type="InterPro" id="IPR036770">
    <property type="entry name" value="Ankyrin_rpt-contain_sf"/>
</dbReference>
<feature type="compositionally biased region" description="Polar residues" evidence="11">
    <location>
        <begin position="377"/>
        <end position="392"/>
    </location>
</feature>
<dbReference type="GO" id="GO:0005829">
    <property type="term" value="C:cytosol"/>
    <property type="evidence" value="ECO:0007669"/>
    <property type="project" value="TreeGrafter"/>
</dbReference>
<comment type="similarity">
    <text evidence="1 9">Belongs to the OSBP family.</text>
</comment>
<evidence type="ECO:0000256" key="10">
    <source>
        <dbReference type="SAM" id="Coils"/>
    </source>
</evidence>
<dbReference type="GO" id="GO:0006897">
    <property type="term" value="P:endocytosis"/>
    <property type="evidence" value="ECO:0007669"/>
    <property type="project" value="TreeGrafter"/>
</dbReference>
<dbReference type="PROSITE" id="PS01013">
    <property type="entry name" value="OSBP"/>
    <property type="match status" value="1"/>
</dbReference>
<accession>A0A4V1ADK5</accession>
<dbReference type="GO" id="GO:0006887">
    <property type="term" value="P:exocytosis"/>
    <property type="evidence" value="ECO:0007669"/>
    <property type="project" value="TreeGrafter"/>
</dbReference>
<evidence type="ECO:0000313" key="14">
    <source>
        <dbReference type="Proteomes" id="UP000292447"/>
    </source>
</evidence>
<feature type="compositionally biased region" description="Basic residues" evidence="11">
    <location>
        <begin position="401"/>
        <end position="416"/>
    </location>
</feature>
<feature type="region of interest" description="Disordered" evidence="11">
    <location>
        <begin position="673"/>
        <end position="725"/>
    </location>
</feature>
<organism evidence="13 14">
    <name type="scientific">Metschnikowia aff. pulcherrima</name>
    <dbReference type="NCBI Taxonomy" id="2163413"/>
    <lineage>
        <taxon>Eukaryota</taxon>
        <taxon>Fungi</taxon>
        <taxon>Dikarya</taxon>
        <taxon>Ascomycota</taxon>
        <taxon>Saccharomycotina</taxon>
        <taxon>Pichiomycetes</taxon>
        <taxon>Metschnikowiaceae</taxon>
        <taxon>Metschnikowia</taxon>
    </lineage>
</organism>
<dbReference type="PROSITE" id="PS50088">
    <property type="entry name" value="ANK_REPEAT"/>
    <property type="match status" value="1"/>
</dbReference>
<dbReference type="GO" id="GO:0030011">
    <property type="term" value="P:maintenance of cell polarity"/>
    <property type="evidence" value="ECO:0007669"/>
    <property type="project" value="TreeGrafter"/>
</dbReference>
<dbReference type="STRING" id="2163413.A0A4V1ADK5"/>
<protein>
    <recommendedName>
        <fullName evidence="12">PH domain-containing protein</fullName>
    </recommendedName>
</protein>
<keyword evidence="4" id="KW-0677">Repeat</keyword>
<dbReference type="InterPro" id="IPR018494">
    <property type="entry name" value="Oxysterol-bd_CS"/>
</dbReference>
<evidence type="ECO:0000256" key="6">
    <source>
        <dbReference type="ARBA" id="ARBA00023055"/>
    </source>
</evidence>
<dbReference type="InterPro" id="IPR000648">
    <property type="entry name" value="Oxysterol-bd"/>
</dbReference>
<feature type="compositionally biased region" description="Basic and acidic residues" evidence="11">
    <location>
        <begin position="692"/>
        <end position="725"/>
    </location>
</feature>
<proteinExistence type="inferred from homology"/>
<dbReference type="PROSITE" id="PS50003">
    <property type="entry name" value="PH_DOMAIN"/>
    <property type="match status" value="1"/>
</dbReference>
<evidence type="ECO:0000256" key="7">
    <source>
        <dbReference type="ARBA" id="ARBA00023121"/>
    </source>
</evidence>
<dbReference type="GO" id="GO:0032934">
    <property type="term" value="F:sterol binding"/>
    <property type="evidence" value="ECO:0007669"/>
    <property type="project" value="TreeGrafter"/>
</dbReference>
<keyword evidence="10" id="KW-0175">Coiled coil</keyword>
<sequence length="1150" mass="129678">MSDFSSQLNASLFRLKLLDALRAGDGSKVDSLINHLNKVDSTVDTTELIKLRETIPHYAVQVAPLQLIQDLMENREYDLDLNAQDSDGNTPLHLAVSASRYHVVKYLMSLPNINDTVLNDEKNQPVELAKDANIAQLMQYERAKFVERSATDLRRFFSQRDFDNLENLLVNNPRASELLDINGADPQTGNTVLHEFISKEDLQMCEWILKHGGDPFKRDKRGKLPIDLVSSKSDPIRKLLKSASEDQNMMDPTNASVNASASGVSPTYKGYLRKWTNFASGYKLRYFVLDEFGVLSYYTNQSDTNNACRGSLNLGYATLHLDSSEKLKFEIIGKNGIKWHLKANHPVETNRWVWTLQNSITISKDTIRRKNSRTASKRLSTEGSVRSQQDESSPVEEEKKKKLLHIPGRRRSHKKSPSQVSLNSFTGSEAEDNASINSVEHNPPANKSPASHGNLPQISEKNLLNNEARYSVDTGAEDFDYDLEDSVYSEAASINLESPESKASTEQVAATKGSILIEVVSLEQLFEALVSKSDTSLLEKETLTVGLKTLNNIRSLIELYSSSVQVREARLLKKIDRQQEVNKLWESSIRQLEDEIQKHEQTLAQYEGKKYKLRKLLESKGISAPQVNNEIASGVMNSRGTEASSPPVQTENEGEAQLLNEILYDSDEEFFDADDFDEGKGIETTEPEAEQDYTHNSESEEAATERASSEKAEHSSLTRSQDAKSKVIETEGSFLGYELPPRQKLSMDKDNRPKVGLWGIVKSMVGQDMTKMSLPVSFNECTSLLQRLAEDIEYNDLLTKAASIDDSTLRMVYVAAFAASEYSSTIDRIAKPFNPLLGETFEYCRKDQGFRLITEQVSHHPPISACHAESAKWDYYGENAVKSQFRGRSFDFQHLGKMFCAIRPDSGVISKSGKKVDEELYSWKKVNTSVVGIIIGNPTVDNFGVMEVRNHTTGDIIHVDLKQRGWKASSAYQLSGVVHDKEGNTRWAIGGHWNSKIFAKKVSSDFNLKRKDLLVDSTDGTLDPESGSKFLVWQVAPRPDVPFNLTSFAITLNDINDNLRPWLAPTDTRLRPDQRAMEDGRYDEASAEKSRVEEKQRAARKQREMNRETFKPQWFVKLTHPVTGDNYWHFSGEYWMKRKQKSLAGSGDIF</sequence>
<dbReference type="SMART" id="SM00233">
    <property type="entry name" value="PH"/>
    <property type="match status" value="1"/>
</dbReference>
<dbReference type="SMART" id="SM00248">
    <property type="entry name" value="ANK"/>
    <property type="match status" value="2"/>
</dbReference>
<dbReference type="InterPro" id="IPR002110">
    <property type="entry name" value="Ankyrin_rpt"/>
</dbReference>
<dbReference type="AlphaFoldDB" id="A0A4V1ADK5"/>
<dbReference type="Pfam" id="PF01237">
    <property type="entry name" value="Oxysterol_BP"/>
    <property type="match status" value="1"/>
</dbReference>
<keyword evidence="6" id="KW-0445">Lipid transport</keyword>
<dbReference type="Proteomes" id="UP000292447">
    <property type="component" value="Chromosome I"/>
</dbReference>
<name>A0A4V1ADK5_9ASCO</name>
<reference evidence="14" key="1">
    <citation type="submission" date="2019-03" db="EMBL/GenBank/DDBJ databases">
        <title>Snf2 controls pulcherriminic acid biosynthesis and connects pigmentation and antifungal activity of the yeast Metschnikowia pulcherrima.</title>
        <authorList>
            <person name="Gore-Lloyd D."/>
            <person name="Sumann I."/>
            <person name="Brachmann A.O."/>
            <person name="Schneeberger K."/>
            <person name="Ortiz-Merino R.A."/>
            <person name="Moreno-Beltran M."/>
            <person name="Schlaefli M."/>
            <person name="Kirner P."/>
            <person name="Santos Kron A."/>
            <person name="Wolfe K.H."/>
            <person name="Piel J."/>
            <person name="Ahrens C.H."/>
            <person name="Henk D."/>
            <person name="Freimoser F.M."/>
        </authorList>
    </citation>
    <scope>NUCLEOTIDE SEQUENCE [LARGE SCALE GENOMIC DNA]</scope>
    <source>
        <strain evidence="14">APC 1.2</strain>
    </source>
</reference>
<dbReference type="GO" id="GO:0034727">
    <property type="term" value="P:piecemeal microautophagy of the nucleus"/>
    <property type="evidence" value="ECO:0007669"/>
    <property type="project" value="TreeGrafter"/>
</dbReference>
<evidence type="ECO:0000256" key="9">
    <source>
        <dbReference type="RuleBase" id="RU003844"/>
    </source>
</evidence>
<feature type="region of interest" description="Disordered" evidence="11">
    <location>
        <begin position="367"/>
        <end position="457"/>
    </location>
</feature>
<evidence type="ECO:0000313" key="13">
    <source>
        <dbReference type="EMBL" id="QBM86033.1"/>
    </source>
</evidence>
<dbReference type="EMBL" id="CP034456">
    <property type="protein sequence ID" value="QBM86033.1"/>
    <property type="molecule type" value="Genomic_DNA"/>
</dbReference>
<evidence type="ECO:0000256" key="2">
    <source>
        <dbReference type="ARBA" id="ARBA00022448"/>
    </source>
</evidence>
<dbReference type="Pfam" id="PF00023">
    <property type="entry name" value="Ank"/>
    <property type="match status" value="1"/>
</dbReference>
<dbReference type="FunFam" id="2.30.29.30:FF:000061">
    <property type="entry name" value="Oxysterol binding protein 1"/>
    <property type="match status" value="1"/>
</dbReference>
<feature type="coiled-coil region" evidence="10">
    <location>
        <begin position="575"/>
        <end position="616"/>
    </location>
</feature>
<keyword evidence="5 8" id="KW-0040">ANK repeat</keyword>
<dbReference type="Pfam" id="PF12796">
    <property type="entry name" value="Ank_2"/>
    <property type="match status" value="1"/>
</dbReference>
<gene>
    <name evidence="13" type="ORF">METSCH_A06660</name>
</gene>
<evidence type="ECO:0000256" key="11">
    <source>
        <dbReference type="SAM" id="MobiDB-lite"/>
    </source>
</evidence>
<dbReference type="InterPro" id="IPR037239">
    <property type="entry name" value="OSBP_sf"/>
</dbReference>
<keyword evidence="3" id="KW-0597">Phosphoprotein</keyword>
<feature type="compositionally biased region" description="Polar residues" evidence="11">
    <location>
        <begin position="448"/>
        <end position="457"/>
    </location>
</feature>
<dbReference type="Gene3D" id="1.25.40.20">
    <property type="entry name" value="Ankyrin repeat-containing domain"/>
    <property type="match status" value="2"/>
</dbReference>
<evidence type="ECO:0000256" key="1">
    <source>
        <dbReference type="ARBA" id="ARBA00008842"/>
    </source>
</evidence>
<dbReference type="Gene3D" id="2.40.160.120">
    <property type="match status" value="1"/>
</dbReference>
<dbReference type="InterPro" id="IPR011993">
    <property type="entry name" value="PH-like_dom_sf"/>
</dbReference>
<feature type="region of interest" description="Disordered" evidence="11">
    <location>
        <begin position="1073"/>
        <end position="1104"/>
    </location>
</feature>
<dbReference type="FunFam" id="2.40.160.120:FF:000001">
    <property type="entry name" value="Oxysterol-binding protein"/>
    <property type="match status" value="1"/>
</dbReference>
<dbReference type="GO" id="GO:0005886">
    <property type="term" value="C:plasma membrane"/>
    <property type="evidence" value="ECO:0007669"/>
    <property type="project" value="TreeGrafter"/>
</dbReference>
<dbReference type="PANTHER" id="PTHR10972:SF205">
    <property type="entry name" value="OXYSTEROL-BINDING PROTEIN 1"/>
    <property type="match status" value="1"/>
</dbReference>
<dbReference type="SUPFAM" id="SSF144000">
    <property type="entry name" value="Oxysterol-binding protein-like"/>
    <property type="match status" value="1"/>
</dbReference>